<dbReference type="SMART" id="SM00692">
    <property type="entry name" value="DM3"/>
    <property type="match status" value="1"/>
</dbReference>
<accession>A0A8C5QCX2</accession>
<organism evidence="9 10">
    <name type="scientific">Leptobrachium leishanense</name>
    <name type="common">Leishan spiny toad</name>
    <dbReference type="NCBI Taxonomy" id="445787"/>
    <lineage>
        <taxon>Eukaryota</taxon>
        <taxon>Metazoa</taxon>
        <taxon>Chordata</taxon>
        <taxon>Craniata</taxon>
        <taxon>Vertebrata</taxon>
        <taxon>Euteleostomi</taxon>
        <taxon>Amphibia</taxon>
        <taxon>Batrachia</taxon>
        <taxon>Anura</taxon>
        <taxon>Pelobatoidea</taxon>
        <taxon>Megophryidae</taxon>
        <taxon>Leptobrachium</taxon>
    </lineage>
</organism>
<evidence type="ECO:0000256" key="4">
    <source>
        <dbReference type="ARBA" id="ARBA00023125"/>
    </source>
</evidence>
<dbReference type="InterPro" id="IPR026516">
    <property type="entry name" value="THAP1/10"/>
</dbReference>
<sequence>MRCIVVGCTNYHGSKNFREKGVSMHNFPKDRRRAKTWLEASTDHFDDIEETLNFITKTLEGRRIKICSEHFTQDCFNIAENRQLLTKNAIPSIFKKNKRSISVFNLPLPGNPVAGTSASGASSILFSEQEDRPTHSDDAASVTIKEHDYTRGSKYQLQFKHFLSSWSQTSVINVDKARSLYPAAVCIQPVPRAAEGKFPRFRFLKDPSPGHVGVPHDRGLGPSMSGSGETFTSPAPLSR</sequence>
<reference evidence="9" key="2">
    <citation type="submission" date="2025-09" db="UniProtKB">
        <authorList>
            <consortium name="Ensembl"/>
        </authorList>
    </citation>
    <scope>IDENTIFICATION</scope>
</reference>
<feature type="compositionally biased region" description="Polar residues" evidence="7">
    <location>
        <begin position="224"/>
        <end position="239"/>
    </location>
</feature>
<evidence type="ECO:0000256" key="6">
    <source>
        <dbReference type="RuleBase" id="RU369073"/>
    </source>
</evidence>
<keyword evidence="6" id="KW-0805">Transcription regulation</keyword>
<dbReference type="InterPro" id="IPR006612">
    <property type="entry name" value="THAP_Znf"/>
</dbReference>
<keyword evidence="3" id="KW-0862">Zinc</keyword>
<dbReference type="PANTHER" id="PTHR46600">
    <property type="entry name" value="THAP DOMAIN-CONTAINING"/>
    <property type="match status" value="1"/>
</dbReference>
<dbReference type="GeneTree" id="ENSGT01010000228787"/>
<evidence type="ECO:0000313" key="9">
    <source>
        <dbReference type="Ensembl" id="ENSLLEP00000036483.1"/>
    </source>
</evidence>
<evidence type="ECO:0000259" key="8">
    <source>
        <dbReference type="PROSITE" id="PS50950"/>
    </source>
</evidence>
<comment type="function">
    <text evidence="6">DNA-binding transcription regulator that regulates endothelial cell proliferation and G1/S cell-cycle progression. Specifically binds the 5'-[AT]NTNN[GT]GGCA[AGT]-3' core DNA sequence and acts by modulating expression of pRB-E2F cell-cycle target genes.</text>
</comment>
<dbReference type="SMART" id="SM00980">
    <property type="entry name" value="THAP"/>
    <property type="match status" value="1"/>
</dbReference>
<dbReference type="GO" id="GO:0043565">
    <property type="term" value="F:sequence-specific DNA binding"/>
    <property type="evidence" value="ECO:0007669"/>
    <property type="project" value="UniProtKB-UniRule"/>
</dbReference>
<protein>
    <recommendedName>
        <fullName evidence="6">THAP domain-containing protein 1</fullName>
    </recommendedName>
</protein>
<dbReference type="Proteomes" id="UP000694569">
    <property type="component" value="Unplaced"/>
</dbReference>
<evidence type="ECO:0000256" key="5">
    <source>
        <dbReference type="PROSITE-ProRule" id="PRU00309"/>
    </source>
</evidence>
<evidence type="ECO:0000313" key="10">
    <source>
        <dbReference type="Proteomes" id="UP000694569"/>
    </source>
</evidence>
<reference evidence="9" key="1">
    <citation type="submission" date="2025-08" db="UniProtKB">
        <authorList>
            <consortium name="Ensembl"/>
        </authorList>
    </citation>
    <scope>IDENTIFICATION</scope>
</reference>
<evidence type="ECO:0000256" key="7">
    <source>
        <dbReference type="SAM" id="MobiDB-lite"/>
    </source>
</evidence>
<dbReference type="SUPFAM" id="SSF57716">
    <property type="entry name" value="Glucocorticoid receptor-like (DNA-binding domain)"/>
    <property type="match status" value="1"/>
</dbReference>
<evidence type="ECO:0000256" key="1">
    <source>
        <dbReference type="ARBA" id="ARBA00022723"/>
    </source>
</evidence>
<keyword evidence="6" id="KW-0539">Nucleus</keyword>
<comment type="similarity">
    <text evidence="6">Belongs to the THAP1 family.</text>
</comment>
<keyword evidence="2 5" id="KW-0863">Zinc-finger</keyword>
<dbReference type="Pfam" id="PF05485">
    <property type="entry name" value="THAP"/>
    <property type="match status" value="1"/>
</dbReference>
<keyword evidence="4 5" id="KW-0238">DNA-binding</keyword>
<proteinExistence type="inferred from homology"/>
<dbReference type="GO" id="GO:0005654">
    <property type="term" value="C:nucleoplasm"/>
    <property type="evidence" value="ECO:0007669"/>
    <property type="project" value="UniProtKB-SubCell"/>
</dbReference>
<dbReference type="PROSITE" id="PS50950">
    <property type="entry name" value="ZF_THAP"/>
    <property type="match status" value="1"/>
</dbReference>
<comment type="subcellular location">
    <subcellularLocation>
        <location evidence="6">Nucleus</location>
        <location evidence="6">Nucleoplasm</location>
    </subcellularLocation>
</comment>
<evidence type="ECO:0000256" key="3">
    <source>
        <dbReference type="ARBA" id="ARBA00022833"/>
    </source>
</evidence>
<evidence type="ECO:0000256" key="2">
    <source>
        <dbReference type="ARBA" id="ARBA00022771"/>
    </source>
</evidence>
<dbReference type="Ensembl" id="ENSLLET00000037889.1">
    <property type="protein sequence ID" value="ENSLLEP00000036483.1"/>
    <property type="gene ID" value="ENSLLEG00000023094.1"/>
</dbReference>
<dbReference type="AlphaFoldDB" id="A0A8C5QCX2"/>
<feature type="domain" description="THAP-type" evidence="8">
    <location>
        <begin position="1"/>
        <end position="94"/>
    </location>
</feature>
<name>A0A8C5QCX2_9ANUR</name>
<keyword evidence="6" id="KW-0131">Cell cycle</keyword>
<dbReference type="GO" id="GO:0001935">
    <property type="term" value="P:endothelial cell proliferation"/>
    <property type="evidence" value="ECO:0007669"/>
    <property type="project" value="UniProtKB-UniRule"/>
</dbReference>
<keyword evidence="6" id="KW-0804">Transcription</keyword>
<keyword evidence="6" id="KW-0175">Coiled coil</keyword>
<feature type="region of interest" description="Disordered" evidence="7">
    <location>
        <begin position="208"/>
        <end position="239"/>
    </location>
</feature>
<dbReference type="OrthoDB" id="5982876at2759"/>
<dbReference type="GO" id="GO:0008270">
    <property type="term" value="F:zinc ion binding"/>
    <property type="evidence" value="ECO:0007669"/>
    <property type="project" value="UniProtKB-KW"/>
</dbReference>
<keyword evidence="1" id="KW-0479">Metal-binding</keyword>
<keyword evidence="10" id="KW-1185">Reference proteome</keyword>
<dbReference type="PANTHER" id="PTHR46600:SF11">
    <property type="entry name" value="THAP DOMAIN-CONTAINING PROTEIN 10"/>
    <property type="match status" value="1"/>
</dbReference>
<dbReference type="GO" id="GO:0003700">
    <property type="term" value="F:DNA-binding transcription factor activity"/>
    <property type="evidence" value="ECO:0007669"/>
    <property type="project" value="UniProtKB-UniRule"/>
</dbReference>